<accession>A0ABM6N6B1</accession>
<gene>
    <name evidence="2" type="ORF">PISS_a3036</name>
</gene>
<dbReference type="EMBL" id="CP011030">
    <property type="protein sequence ID" value="ATC91770.1"/>
    <property type="molecule type" value="Genomic_DNA"/>
</dbReference>
<proteinExistence type="predicted"/>
<keyword evidence="3" id="KW-1185">Reference proteome</keyword>
<name>A0ABM6N6B1_9GAMM</name>
<evidence type="ECO:0000313" key="3">
    <source>
        <dbReference type="Proteomes" id="UP000217258"/>
    </source>
</evidence>
<keyword evidence="1" id="KW-0472">Membrane</keyword>
<sequence length="39" mass="4706">MYLFHLVITAYLVRFQLFCICFIAIDDPNVLDFFGVFYH</sequence>
<organism evidence="2 3">
    <name type="scientific">Pseudoalteromonas issachenkonii</name>
    <dbReference type="NCBI Taxonomy" id="152297"/>
    <lineage>
        <taxon>Bacteria</taxon>
        <taxon>Pseudomonadati</taxon>
        <taxon>Pseudomonadota</taxon>
        <taxon>Gammaproteobacteria</taxon>
        <taxon>Alteromonadales</taxon>
        <taxon>Pseudoalteromonadaceae</taxon>
        <taxon>Pseudoalteromonas</taxon>
    </lineage>
</organism>
<evidence type="ECO:0000256" key="1">
    <source>
        <dbReference type="SAM" id="Phobius"/>
    </source>
</evidence>
<reference evidence="2 3" key="1">
    <citation type="submission" date="2015-06" db="EMBL/GenBank/DDBJ databases">
        <authorList>
            <person name="Xie B.-B."/>
            <person name="Rong J.-C."/>
            <person name="Qin Q.-L."/>
            <person name="Zhang Y.-Z."/>
        </authorList>
    </citation>
    <scope>NUCLEOTIDE SEQUENCE [LARGE SCALE GENOMIC DNA]</scope>
    <source>
        <strain evidence="2 3">KMM 3549</strain>
    </source>
</reference>
<evidence type="ECO:0000313" key="2">
    <source>
        <dbReference type="EMBL" id="ATC91770.1"/>
    </source>
</evidence>
<keyword evidence="1" id="KW-1133">Transmembrane helix</keyword>
<protein>
    <submittedName>
        <fullName evidence="2">Uncharacterized protein</fullName>
    </submittedName>
</protein>
<keyword evidence="1" id="KW-0812">Transmembrane</keyword>
<dbReference type="Proteomes" id="UP000217258">
    <property type="component" value="Chromosome I"/>
</dbReference>
<feature type="transmembrane region" description="Helical" evidence="1">
    <location>
        <begin position="6"/>
        <end position="25"/>
    </location>
</feature>